<accession>A2F3T0</accession>
<proteinExistence type="predicted"/>
<reference evidence="4" key="2">
    <citation type="journal article" date="2007" name="Science">
        <title>Draft genome sequence of the sexually transmitted pathogen Trichomonas vaginalis.</title>
        <authorList>
            <person name="Carlton J.M."/>
            <person name="Hirt R.P."/>
            <person name="Silva J.C."/>
            <person name="Delcher A.L."/>
            <person name="Schatz M."/>
            <person name="Zhao Q."/>
            <person name="Wortman J.R."/>
            <person name="Bidwell S.L."/>
            <person name="Alsmark U.C.M."/>
            <person name="Besteiro S."/>
            <person name="Sicheritz-Ponten T."/>
            <person name="Noel C.J."/>
            <person name="Dacks J.B."/>
            <person name="Foster P.G."/>
            <person name="Simillion C."/>
            <person name="Van de Peer Y."/>
            <person name="Miranda-Saavedra D."/>
            <person name="Barton G.J."/>
            <person name="Westrop G.D."/>
            <person name="Mueller S."/>
            <person name="Dessi D."/>
            <person name="Fiori P.L."/>
            <person name="Ren Q."/>
            <person name="Paulsen I."/>
            <person name="Zhang H."/>
            <person name="Bastida-Corcuera F.D."/>
            <person name="Simoes-Barbosa A."/>
            <person name="Brown M.T."/>
            <person name="Hayes R.D."/>
            <person name="Mukherjee M."/>
            <person name="Okumura C.Y."/>
            <person name="Schneider R."/>
            <person name="Smith A.J."/>
            <person name="Vanacova S."/>
            <person name="Villalvazo M."/>
            <person name="Haas B.J."/>
            <person name="Pertea M."/>
            <person name="Feldblyum T.V."/>
            <person name="Utterback T.R."/>
            <person name="Shu C.L."/>
            <person name="Osoegawa K."/>
            <person name="de Jong P.J."/>
            <person name="Hrdy I."/>
            <person name="Horvathova L."/>
            <person name="Zubacova Z."/>
            <person name="Dolezal P."/>
            <person name="Malik S.B."/>
            <person name="Logsdon J.M. Jr."/>
            <person name="Henze K."/>
            <person name="Gupta A."/>
            <person name="Wang C.C."/>
            <person name="Dunne R.L."/>
            <person name="Upcroft J.A."/>
            <person name="Upcroft P."/>
            <person name="White O."/>
            <person name="Salzberg S.L."/>
            <person name="Tang P."/>
            <person name="Chiu C.-H."/>
            <person name="Lee Y.-S."/>
            <person name="Embley T.M."/>
            <person name="Coombs G.H."/>
            <person name="Mottram J.C."/>
            <person name="Tachezy J."/>
            <person name="Fraser-Liggett C.M."/>
            <person name="Johnson P.J."/>
        </authorList>
    </citation>
    <scope>NUCLEOTIDE SEQUENCE [LARGE SCALE GENOMIC DNA]</scope>
    <source>
        <strain evidence="4">G3</strain>
    </source>
</reference>
<dbReference type="Proteomes" id="UP000001542">
    <property type="component" value="Unassembled WGS sequence"/>
</dbReference>
<dbReference type="PANTHER" id="PTHR46654">
    <property type="entry name" value="E3 UBIQUITIN-PROTEIN LIGASE HECTD3"/>
    <property type="match status" value="1"/>
</dbReference>
<dbReference type="SUPFAM" id="SSF56204">
    <property type="entry name" value="Hect, E3 ligase catalytic domain"/>
    <property type="match status" value="1"/>
</dbReference>
<dbReference type="InterPro" id="IPR035983">
    <property type="entry name" value="Hect_E3_ubiquitin_ligase"/>
</dbReference>
<evidence type="ECO:0000256" key="2">
    <source>
        <dbReference type="PROSITE-ProRule" id="PRU00104"/>
    </source>
</evidence>
<evidence type="ECO:0000313" key="5">
    <source>
        <dbReference type="Proteomes" id="UP000001542"/>
    </source>
</evidence>
<dbReference type="PANTHER" id="PTHR46654:SF1">
    <property type="entry name" value="E3 UBIQUITIN-PROTEIN LIGASE HECTD3"/>
    <property type="match status" value="1"/>
</dbReference>
<dbReference type="KEGG" id="tva:4758273"/>
<feature type="domain" description="HECT" evidence="3">
    <location>
        <begin position="2039"/>
        <end position="2191"/>
    </location>
</feature>
<feature type="domain" description="HECT" evidence="3">
    <location>
        <begin position="1907"/>
        <end position="2024"/>
    </location>
</feature>
<feature type="active site" description="Glycyl thioester intermediate" evidence="2">
    <location>
        <position position="2151"/>
    </location>
</feature>
<organism evidence="4 5">
    <name type="scientific">Trichomonas vaginalis (strain ATCC PRA-98 / G3)</name>
    <dbReference type="NCBI Taxonomy" id="412133"/>
    <lineage>
        <taxon>Eukaryota</taxon>
        <taxon>Metamonada</taxon>
        <taxon>Parabasalia</taxon>
        <taxon>Trichomonadida</taxon>
        <taxon>Trichomonadidae</taxon>
        <taxon>Trichomonas</taxon>
    </lineage>
</organism>
<dbReference type="GO" id="GO:0005737">
    <property type="term" value="C:cytoplasm"/>
    <property type="evidence" value="ECO:0000318"/>
    <property type="project" value="GO_Central"/>
</dbReference>
<dbReference type="SMR" id="A2F3T0"/>
<dbReference type="RefSeq" id="XP_001313381.1">
    <property type="nucleotide sequence ID" value="XM_001313380.1"/>
</dbReference>
<evidence type="ECO:0000256" key="1">
    <source>
        <dbReference type="ARBA" id="ARBA00022786"/>
    </source>
</evidence>
<keyword evidence="1 2" id="KW-0833">Ubl conjugation pathway</keyword>
<dbReference type="PROSITE" id="PS50237">
    <property type="entry name" value="HECT"/>
    <property type="match status" value="2"/>
</dbReference>
<sequence length="2192" mass="257379">MNTVSYLPKTHPISDFSDVFFTTVSMDNSDDFKFSQYQKLVKLKTTDIQRGKIISKSFFHTKPDFSVEEQTIFTISEDQRLDNQNTNDYTPNISLSVINSFDNLMNELKRAKTKDIGYIIDRFSEIEEKFPDSMPSIIEILYKLESISNNIFNSLQLLERLLTLQNFDISIDRNVQKIDSKGEKLISCYFDGKKLQLIFKSEVFDDFAFYFNENDTDVFISATKVQYKRSRDDKYTVKDLKDFVDPSKQILSVCKSKIGVSIVQKVSEDEISIKLFRKQFLAFNPKTFETSYKFKSEIDKVFNYKKFLHVYLKNGMKYDIDLNKIPFTTKQLTNNSIYYDGICFRTSDTFYTCFLDENENFYVDTYPGSNYTDLTKFIPPCSKSNVEYFINKICYKYLESLSDIFDDLMHYYSEDRSKVFCQNPEKIVNLCYEICMVTMESNYNQTTKNHVMTLISRLIVLNLSYVGCKKSKFTFNSMTKIFYVLKRIPKDFVMSMDTLFTLIALCSYDIYKADFVKDFIEKLVQISDLDLEHLLMKKSISILFLKKEKFLTKFDNQKLYDFLINKIEAAYNINTILEFDSELVPFFDLYLTFSEKMLAENHEFFRKSMNKLRECVNSFTNCPVLCGFIMKKINVMLEPLITTFLSQKNSQEINEYFCSKNQEHKMNSKTFDFTFQLVDEPKFSIPFNMDVPILAHDHDYNCGEINFNGEPCIRNDYQNELNFEGTVIEDSEFCKFPLKGTEIIDAPKLSQEYLDVCNAVFIISKSISICLESFKKTKIEEENSPLLENIIKTTNQIKVPRQNSGTIVERSSRKIISRNNTCFIDEQTSKEFISDIILNKNSNLIENLKNFIKTVFKKVPSEIEETERYSFCALLWRSNLISKAMKNDLDFEIIKVWKLNLKVRTELMRAKQNRSIIGYNELLKEVKSKSLYLLGLNQDKDLKNSVSNTLKFLLSEMMMSEIGFLINKQEKRIQIHDDAVSFCMKLVDKNYIPLCFKHFLIEWIDVKSKFSTDKKLSEFLISKSDDHFFNSFALKFINYDDIFPDNIMNEEISNMLKFVPYYDEIHEKLKFIGSNTYQIKENRYLVSQYVDVIRYQYQGKGDELMSFFSQDLNDETLGILVVLGAEIFENASLPGFFDKNQNKMLPKELNLKNPNDMEFNFLVQPPSVNLPKEFDICQIINGFGYKNVKNLVQATVLFSFLEKACEYSQENKEIVEQNLRKTKINEFCFQKIFKNLTTLQNLKNSFWRRINIPNNTPTSNTFMCLCNGVSTENVLQTNHFGKSFFVYNNKIHPNDIFKLKFDIKDRENNLIWIGFINEKEEIIVYDVAQQIYASNSLNHYYKIEGNPYSISFEQRRDGVIGMHVQTLDNDQTNHKFYNEKTEDETFALFQDFRNNDFVYPFVFTLNNKCEIHFEFQFNEVNAIEKTFKSKISNQLYNFEFPKFYIGKTVFVKNVGEGKIIDLDYDNLTTIIKRTTGESEIFTFNTKQCVPINQKQFSCFRNAQEILSLFPSEKYFYEEKLLRTTTKLCVFTARKLISKVNLGLNAEEIIKLISFKSFYLHENNFKLDFKVDLKYFENLKIVDQKLEKIDGIFPKFINDYDEKLRVFFALYKLCEMNSEFPILEIYPKISGKTLQENKIFFEMLKFLKNIEIKDFETAEYYLHLCELENPNQNVNIGALWQSICYKYFNENKEVPMIPNRDAWNKLSYWATCMFDICKHTIPYQLLNLPDFNYKFKLQNQGKIQFNYLTKFVEGKDVKLDSKDITNEPFIGDHLISFDPLTNNEFELIIPNNSTKEEIEKFESFDFKEIDLAVAEFIFFGANLKKFDGIPDWIIGIRIHCLTNATKLPLVFTLFDRKKAREYLEEEIDKNENHKETLEISFDRFDTPKFTGRWNGQTMFSQYVEQVKDVKDLCDSCRPWYTEFVGEGAFDAGGPMRESIAQIAEELNNPNLGVFELSPNSILNSEKILIPNFSCDEKFLSYAGSFICCCMITDHPHQFLLPDLFWNYIFKGKIEIEDLLEIDAKINEREDKEEYFNKLCEKLEIIRNGFLKVLPNTQIISMMSEKIIKTLCCGDDTLTLEKLSPYIEGVKSEILIKCLSLFSSEELKKFLEFVTGSSTIPSGHFRIKAHNYYMDNNDPIPDEKKPLPVAHTCSSDIDIPDYENPAILAEKLRMAMETTLINDSDENLNFDFLE</sequence>
<dbReference type="InterPro" id="IPR000569">
    <property type="entry name" value="HECT_dom"/>
</dbReference>
<dbReference type="GO" id="GO:0004842">
    <property type="term" value="F:ubiquitin-protein transferase activity"/>
    <property type="evidence" value="ECO:0007669"/>
    <property type="project" value="InterPro"/>
</dbReference>
<dbReference type="Pfam" id="PF00632">
    <property type="entry name" value="HECT"/>
    <property type="match status" value="1"/>
</dbReference>
<dbReference type="InterPro" id="IPR042469">
    <property type="entry name" value="HECTD3"/>
</dbReference>
<dbReference type="EMBL" id="DS113601">
    <property type="protein sequence ID" value="EAY00452.1"/>
    <property type="molecule type" value="Genomic_DNA"/>
</dbReference>
<dbReference type="Gene3D" id="3.30.2410.10">
    <property type="entry name" value="Hect, E3 ligase catalytic domain"/>
    <property type="match status" value="1"/>
</dbReference>
<dbReference type="InParanoid" id="A2F3T0"/>
<name>A2F3T0_TRIV3</name>
<dbReference type="STRING" id="5722.A2F3T0"/>
<dbReference type="eggNOG" id="KOG1426">
    <property type="taxonomic scope" value="Eukaryota"/>
</dbReference>
<comment type="caution">
    <text evidence="2">Lacks conserved residue(s) required for the propagation of feature annotation.</text>
</comment>
<dbReference type="VEuPathDB" id="TrichDB:TVAG_084890"/>
<dbReference type="Gene3D" id="3.90.1750.10">
    <property type="entry name" value="Hect, E3 ligase catalytic domains"/>
    <property type="match status" value="1"/>
</dbReference>
<reference evidence="4" key="1">
    <citation type="submission" date="2006-10" db="EMBL/GenBank/DDBJ databases">
        <authorList>
            <person name="Amadeo P."/>
            <person name="Zhao Q."/>
            <person name="Wortman J."/>
            <person name="Fraser-Liggett C."/>
            <person name="Carlton J."/>
        </authorList>
    </citation>
    <scope>NUCLEOTIDE SEQUENCE</scope>
    <source>
        <strain evidence="4">G3</strain>
    </source>
</reference>
<dbReference type="OrthoDB" id="8068875at2759"/>
<gene>
    <name evidence="4" type="ORF">TVAG_084890</name>
</gene>
<protein>
    <recommendedName>
        <fullName evidence="3">HECT domain-containing protein</fullName>
    </recommendedName>
</protein>
<dbReference type="VEuPathDB" id="TrichDB:TVAGG3_1040390"/>
<dbReference type="SMART" id="SM00119">
    <property type="entry name" value="HECTc"/>
    <property type="match status" value="1"/>
</dbReference>
<evidence type="ECO:0000259" key="3">
    <source>
        <dbReference type="PROSITE" id="PS50237"/>
    </source>
</evidence>
<keyword evidence="5" id="KW-1185">Reference proteome</keyword>
<evidence type="ECO:0000313" key="4">
    <source>
        <dbReference type="EMBL" id="EAY00452.1"/>
    </source>
</evidence>